<dbReference type="AlphaFoldDB" id="A0A9W9PJZ9"/>
<keyword evidence="3 5" id="KW-0808">Transferase</keyword>
<evidence type="ECO:0000256" key="2">
    <source>
        <dbReference type="ARBA" id="ARBA00022603"/>
    </source>
</evidence>
<dbReference type="PRINTS" id="PR00105">
    <property type="entry name" value="C5METTRFRASE"/>
</dbReference>
<gene>
    <name evidence="7" type="ORF">N7468_000288</name>
</gene>
<name>A0A9W9PJZ9_9EURO</name>
<dbReference type="InterPro" id="IPR029063">
    <property type="entry name" value="SAM-dependent_MTases_sf"/>
</dbReference>
<dbReference type="InterPro" id="IPR031303">
    <property type="entry name" value="C5_meth_CS"/>
</dbReference>
<evidence type="ECO:0000256" key="1">
    <source>
        <dbReference type="ARBA" id="ARBA00011975"/>
    </source>
</evidence>
<dbReference type="GeneID" id="83196888"/>
<dbReference type="GO" id="GO:0032259">
    <property type="term" value="P:methylation"/>
    <property type="evidence" value="ECO:0007669"/>
    <property type="project" value="UniProtKB-KW"/>
</dbReference>
<dbReference type="GO" id="GO:0003886">
    <property type="term" value="F:DNA (cytosine-5-)-methyltransferase activity"/>
    <property type="evidence" value="ECO:0007669"/>
    <property type="project" value="UniProtKB-EC"/>
</dbReference>
<protein>
    <recommendedName>
        <fullName evidence="1">DNA (cytosine-5-)-methyltransferase</fullName>
        <ecNumber evidence="1">2.1.1.37</ecNumber>
    </recommendedName>
</protein>
<dbReference type="PROSITE" id="PS51679">
    <property type="entry name" value="SAM_MT_C5"/>
    <property type="match status" value="1"/>
</dbReference>
<evidence type="ECO:0000313" key="7">
    <source>
        <dbReference type="EMBL" id="KAJ5248837.1"/>
    </source>
</evidence>
<dbReference type="GO" id="GO:0005634">
    <property type="term" value="C:nucleus"/>
    <property type="evidence" value="ECO:0007669"/>
    <property type="project" value="TreeGrafter"/>
</dbReference>
<dbReference type="EC" id="2.1.1.37" evidence="1"/>
<dbReference type="Gene3D" id="3.90.120.10">
    <property type="entry name" value="DNA Methylase, subunit A, domain 2"/>
    <property type="match status" value="1"/>
</dbReference>
<dbReference type="EMBL" id="JAPQKS010000001">
    <property type="protein sequence ID" value="KAJ5248837.1"/>
    <property type="molecule type" value="Genomic_DNA"/>
</dbReference>
<dbReference type="InterPro" id="IPR001525">
    <property type="entry name" value="C5_MeTfrase"/>
</dbReference>
<dbReference type="GO" id="GO:0003677">
    <property type="term" value="F:DNA binding"/>
    <property type="evidence" value="ECO:0007669"/>
    <property type="project" value="TreeGrafter"/>
</dbReference>
<evidence type="ECO:0000313" key="8">
    <source>
        <dbReference type="Proteomes" id="UP001150941"/>
    </source>
</evidence>
<keyword evidence="2 5" id="KW-0489">Methyltransferase</keyword>
<keyword evidence="4 5" id="KW-0949">S-adenosyl-L-methionine</keyword>
<dbReference type="RefSeq" id="XP_058335616.1">
    <property type="nucleotide sequence ID" value="XM_058469585.1"/>
</dbReference>
<accession>A0A9W9PJZ9</accession>
<dbReference type="Pfam" id="PF00145">
    <property type="entry name" value="DNA_methylase"/>
    <property type="match status" value="2"/>
</dbReference>
<dbReference type="PANTHER" id="PTHR10629">
    <property type="entry name" value="CYTOSINE-SPECIFIC METHYLTRANSFERASE"/>
    <property type="match status" value="1"/>
</dbReference>
<reference evidence="7" key="1">
    <citation type="submission" date="2022-11" db="EMBL/GenBank/DDBJ databases">
        <authorList>
            <person name="Petersen C."/>
        </authorList>
    </citation>
    <scope>NUCLEOTIDE SEQUENCE</scope>
    <source>
        <strain evidence="7">IBT 19713</strain>
    </source>
</reference>
<keyword evidence="8" id="KW-1185">Reference proteome</keyword>
<dbReference type="SUPFAM" id="SSF53335">
    <property type="entry name" value="S-adenosyl-L-methionine-dependent methyltransferases"/>
    <property type="match status" value="1"/>
</dbReference>
<dbReference type="Gene3D" id="3.40.50.150">
    <property type="entry name" value="Vaccinia Virus protein VP39"/>
    <property type="match status" value="1"/>
</dbReference>
<evidence type="ECO:0000256" key="6">
    <source>
        <dbReference type="SAM" id="MobiDB-lite"/>
    </source>
</evidence>
<reference evidence="7" key="2">
    <citation type="journal article" date="2023" name="IMA Fungus">
        <title>Comparative genomic study of the Penicillium genus elucidates a diverse pangenome and 15 lateral gene transfer events.</title>
        <authorList>
            <person name="Petersen C."/>
            <person name="Sorensen T."/>
            <person name="Nielsen M.R."/>
            <person name="Sondergaard T.E."/>
            <person name="Sorensen J.L."/>
            <person name="Fitzpatrick D.A."/>
            <person name="Frisvad J.C."/>
            <person name="Nielsen K.L."/>
        </authorList>
    </citation>
    <scope>NUCLEOTIDE SEQUENCE</scope>
    <source>
        <strain evidence="7">IBT 19713</strain>
    </source>
</reference>
<comment type="caution">
    <text evidence="7">The sequence shown here is derived from an EMBL/GenBank/DDBJ whole genome shotgun (WGS) entry which is preliminary data.</text>
</comment>
<dbReference type="InterPro" id="IPR050390">
    <property type="entry name" value="C5-Methyltransferase"/>
</dbReference>
<feature type="active site" evidence="5">
    <location>
        <position position="370"/>
    </location>
</feature>
<sequence length="618" mass="69512">MDQPVDLTREIVDLTRDTGEDRDSTPADKFIDLTLVANRDDWVHEPPRTPAGKSYVAVRERLEAQVSQPSKDSHPCTCMFGRSSMKPGVCVELICGMFLRIEKVVHGGYETFLSGRWLFRSKYAEQVLGFLPRVEGELVWLKQKDILATVAKVKRIVEIKFTNNRLDKWEDHSDLVCRLALRVHEHQSSASVGERASVEYLTAAEADPMYSRTSRELRDKWRGKGETILFGAHELPPKLAKPAKRARAPTRPASDISVIDLDEVTVIDLETGTADPEEDSTSPVFNLVDPRNRAYTLGDAFCGAGGVSCGARMAGLKIRWAVDVNPNAIKTYHMNFGGDTTIIEQSSFDQFMSNNEKELRVDIAHASPPCQPFSPAHTINNQERDEKNSACVFVSLDIVKKAKPRILTIEETAGLLERHSRMFNRIIQDFIEIGYSVLWGIVECMNHGVPQTRKRLIVIAAGPGEKLPSFLPETHGPGLRPYKTIADTIDSIPGNAPDHDWWTLLEQQYDRGYKEPYDKHGPAKTLTCSGGERNYHPSGKRRFSEREAACLQTFPLDFRFSSHCIRQQIGNAVPPLLSKSLFEHIAHSLRETDEEELKLPPEPAEPVLMELDEWGCIM</sequence>
<dbReference type="PROSITE" id="PS00095">
    <property type="entry name" value="C5_MTASE_2"/>
    <property type="match status" value="1"/>
</dbReference>
<evidence type="ECO:0000256" key="4">
    <source>
        <dbReference type="ARBA" id="ARBA00022691"/>
    </source>
</evidence>
<dbReference type="Proteomes" id="UP001150941">
    <property type="component" value="Unassembled WGS sequence"/>
</dbReference>
<proteinExistence type="inferred from homology"/>
<feature type="region of interest" description="Disordered" evidence="6">
    <location>
        <begin position="520"/>
        <end position="539"/>
    </location>
</feature>
<organism evidence="7 8">
    <name type="scientific">Penicillium chermesinum</name>
    <dbReference type="NCBI Taxonomy" id="63820"/>
    <lineage>
        <taxon>Eukaryota</taxon>
        <taxon>Fungi</taxon>
        <taxon>Dikarya</taxon>
        <taxon>Ascomycota</taxon>
        <taxon>Pezizomycotina</taxon>
        <taxon>Eurotiomycetes</taxon>
        <taxon>Eurotiomycetidae</taxon>
        <taxon>Eurotiales</taxon>
        <taxon>Aspergillaceae</taxon>
        <taxon>Penicillium</taxon>
    </lineage>
</organism>
<evidence type="ECO:0000256" key="5">
    <source>
        <dbReference type="PROSITE-ProRule" id="PRU01016"/>
    </source>
</evidence>
<evidence type="ECO:0000256" key="3">
    <source>
        <dbReference type="ARBA" id="ARBA00022679"/>
    </source>
</evidence>
<dbReference type="PANTHER" id="PTHR10629:SF52">
    <property type="entry name" value="DNA (CYTOSINE-5)-METHYLTRANSFERASE 1"/>
    <property type="match status" value="1"/>
</dbReference>
<dbReference type="OrthoDB" id="414133at2759"/>
<comment type="similarity">
    <text evidence="5">Belongs to the class I-like SAM-binding methyltransferase superfamily. C5-methyltransferase family.</text>
</comment>
<dbReference type="GO" id="GO:0044027">
    <property type="term" value="P:negative regulation of gene expression via chromosomal CpG island methylation"/>
    <property type="evidence" value="ECO:0007669"/>
    <property type="project" value="TreeGrafter"/>
</dbReference>